<evidence type="ECO:0000256" key="2">
    <source>
        <dbReference type="ARBA" id="ARBA00022692"/>
    </source>
</evidence>
<dbReference type="PANTHER" id="PTHR33048:SF123">
    <property type="entry name" value="INTEGRAL MEMBRANE PROTEIN"/>
    <property type="match status" value="1"/>
</dbReference>
<evidence type="ECO:0000313" key="8">
    <source>
        <dbReference type="EMBL" id="GAB1318338.1"/>
    </source>
</evidence>
<feature type="transmembrane region" description="Helical" evidence="6">
    <location>
        <begin position="56"/>
        <end position="79"/>
    </location>
</feature>
<dbReference type="PANTHER" id="PTHR33048">
    <property type="entry name" value="PTH11-LIKE INTEGRAL MEMBRANE PROTEIN (AFU_ORTHOLOGUE AFUA_5G11245)"/>
    <property type="match status" value="1"/>
</dbReference>
<dbReference type="GeneID" id="98179291"/>
<gene>
    <name evidence="8" type="ORF">MFIFM68171_08548</name>
</gene>
<comment type="subcellular location">
    <subcellularLocation>
        <location evidence="1">Membrane</location>
        <topology evidence="1">Multi-pass membrane protein</topology>
    </subcellularLocation>
</comment>
<evidence type="ECO:0000313" key="9">
    <source>
        <dbReference type="Proteomes" id="UP001628179"/>
    </source>
</evidence>
<name>A0ABQ0GKN8_9PEZI</name>
<feature type="transmembrane region" description="Helical" evidence="6">
    <location>
        <begin position="190"/>
        <end position="209"/>
    </location>
</feature>
<dbReference type="Proteomes" id="UP001628179">
    <property type="component" value="Unassembled WGS sequence"/>
</dbReference>
<dbReference type="InterPro" id="IPR052337">
    <property type="entry name" value="SAT4-like"/>
</dbReference>
<evidence type="ECO:0000256" key="6">
    <source>
        <dbReference type="SAM" id="Phobius"/>
    </source>
</evidence>
<dbReference type="Pfam" id="PF20684">
    <property type="entry name" value="Fung_rhodopsin"/>
    <property type="match status" value="2"/>
</dbReference>
<dbReference type="InterPro" id="IPR049326">
    <property type="entry name" value="Rhodopsin_dom_fungi"/>
</dbReference>
<keyword evidence="3 6" id="KW-1133">Transmembrane helix</keyword>
<accession>A0ABQ0GKN8</accession>
<feature type="transmembrane region" description="Helical" evidence="6">
    <location>
        <begin position="156"/>
        <end position="178"/>
    </location>
</feature>
<organism evidence="8 9">
    <name type="scientific">Madurella fahalii</name>
    <dbReference type="NCBI Taxonomy" id="1157608"/>
    <lineage>
        <taxon>Eukaryota</taxon>
        <taxon>Fungi</taxon>
        <taxon>Dikarya</taxon>
        <taxon>Ascomycota</taxon>
        <taxon>Pezizomycotina</taxon>
        <taxon>Sordariomycetes</taxon>
        <taxon>Sordariomycetidae</taxon>
        <taxon>Sordariales</taxon>
        <taxon>Sordariales incertae sedis</taxon>
        <taxon>Madurella</taxon>
    </lineage>
</organism>
<evidence type="ECO:0000256" key="5">
    <source>
        <dbReference type="ARBA" id="ARBA00038359"/>
    </source>
</evidence>
<keyword evidence="2 6" id="KW-0812">Transmembrane</keyword>
<evidence type="ECO:0000259" key="7">
    <source>
        <dbReference type="Pfam" id="PF20684"/>
    </source>
</evidence>
<evidence type="ECO:0000256" key="1">
    <source>
        <dbReference type="ARBA" id="ARBA00004141"/>
    </source>
</evidence>
<reference evidence="8 9" key="1">
    <citation type="submission" date="2024-09" db="EMBL/GenBank/DDBJ databases">
        <title>Itraconazole resistance in Madurella fahalii resulting from another homologue of gene encoding cytochrome P450 14-alpha sterol demethylase (CYP51).</title>
        <authorList>
            <person name="Yoshioka I."/>
            <person name="Fahal A.H."/>
            <person name="Kaneko S."/>
            <person name="Yaguchi T."/>
        </authorList>
    </citation>
    <scope>NUCLEOTIDE SEQUENCE [LARGE SCALE GENOMIC DNA]</scope>
    <source>
        <strain evidence="8 9">IFM 68171</strain>
    </source>
</reference>
<comment type="similarity">
    <text evidence="5">Belongs to the SAT4 family.</text>
</comment>
<dbReference type="RefSeq" id="XP_070920069.1">
    <property type="nucleotide sequence ID" value="XM_071063968.1"/>
</dbReference>
<proteinExistence type="inferred from homology"/>
<sequence length="266" mass="29067">MLTTNSTVTLDAGRQHETRAPELIGALTVGPAIATIFVTMRLYTRVVLTRKYFFEDYSIIAALISAVAMSVFMGLTVMYGSGRHIETVSPAELKDLSRHYRVSTLPWEKRLCFSIIVTLTAGYIAILIVEMVRCVPFEAQWNSKYLGAKCINSTAFYFSAQGLNMVMDLVILLGPLIILRHSSALQQKLLFGIALAFGGIACIVSILRFQTLLPSTTSSDPTWDKTPSGFYGVIEANLGIAAHASSPCGRFPAAAVIIIQQQPSHE</sequence>
<comment type="caution">
    <text evidence="8">The sequence shown here is derived from an EMBL/GenBank/DDBJ whole genome shotgun (WGS) entry which is preliminary data.</text>
</comment>
<feature type="domain" description="Rhodopsin" evidence="7">
    <location>
        <begin position="101"/>
        <end position="242"/>
    </location>
</feature>
<evidence type="ECO:0000256" key="3">
    <source>
        <dbReference type="ARBA" id="ARBA00022989"/>
    </source>
</evidence>
<feature type="domain" description="Rhodopsin" evidence="7">
    <location>
        <begin position="40"/>
        <end position="98"/>
    </location>
</feature>
<feature type="transmembrane region" description="Helical" evidence="6">
    <location>
        <begin position="23"/>
        <end position="44"/>
    </location>
</feature>
<protein>
    <recommendedName>
        <fullName evidence="7">Rhodopsin domain-containing protein</fullName>
    </recommendedName>
</protein>
<keyword evidence="9" id="KW-1185">Reference proteome</keyword>
<feature type="transmembrane region" description="Helical" evidence="6">
    <location>
        <begin position="113"/>
        <end position="135"/>
    </location>
</feature>
<dbReference type="EMBL" id="BAAFSV010000005">
    <property type="protein sequence ID" value="GAB1318338.1"/>
    <property type="molecule type" value="Genomic_DNA"/>
</dbReference>
<keyword evidence="4 6" id="KW-0472">Membrane</keyword>
<evidence type="ECO:0000256" key="4">
    <source>
        <dbReference type="ARBA" id="ARBA00023136"/>
    </source>
</evidence>